<protein>
    <recommendedName>
        <fullName evidence="4 5">Translation initiation factor IF-1</fullName>
    </recommendedName>
</protein>
<keyword evidence="3 4" id="KW-0648">Protein biosynthesis</keyword>
<proteinExistence type="inferred from homology"/>
<evidence type="ECO:0000256" key="4">
    <source>
        <dbReference type="HAMAP-Rule" id="MF_00075"/>
    </source>
</evidence>
<dbReference type="PANTHER" id="PTHR33370">
    <property type="entry name" value="TRANSLATION INITIATION FACTOR IF-1, CHLOROPLASTIC"/>
    <property type="match status" value="1"/>
</dbReference>
<comment type="function">
    <text evidence="4">One of the essential components for the initiation of protein synthesis. Stabilizes the binding of IF-2 and IF-3 on the 30S subunit to which N-formylmethionyl-tRNA(fMet) subsequently binds. Helps modulate mRNA selection, yielding the 30S pre-initiation complex (PIC). Upon addition of the 50S ribosomal subunit IF-1, IF-2 and IF-3 are released leaving the mature 70S translation initiation complex.</text>
</comment>
<sequence>MTSRDELMTREGKVVEAPNHQLYRVQLDDGPEILCYATGRMRRFHIRILTGDRVTVEMSHYDLTKGRIVYRHA</sequence>
<feature type="domain" description="S1-like" evidence="6">
    <location>
        <begin position="1"/>
        <end position="73"/>
    </location>
</feature>
<dbReference type="PROSITE" id="PS50832">
    <property type="entry name" value="S1_IF1_TYPE"/>
    <property type="match status" value="1"/>
</dbReference>
<evidence type="ECO:0000256" key="2">
    <source>
        <dbReference type="ARBA" id="ARBA00022540"/>
    </source>
</evidence>
<keyword evidence="4" id="KW-0963">Cytoplasm</keyword>
<evidence type="ECO:0000256" key="5">
    <source>
        <dbReference type="NCBIfam" id="TIGR00008"/>
    </source>
</evidence>
<keyword evidence="4" id="KW-0694">RNA-binding</keyword>
<dbReference type="CDD" id="cd04451">
    <property type="entry name" value="S1_IF1"/>
    <property type="match status" value="1"/>
</dbReference>
<evidence type="ECO:0000313" key="8">
    <source>
        <dbReference type="Proteomes" id="UP000179157"/>
    </source>
</evidence>
<dbReference type="InterPro" id="IPR006196">
    <property type="entry name" value="RNA-binding_domain_S1_IF1"/>
</dbReference>
<dbReference type="SUPFAM" id="SSF50249">
    <property type="entry name" value="Nucleic acid-binding proteins"/>
    <property type="match status" value="1"/>
</dbReference>
<dbReference type="STRING" id="1817864.A2Z21_01250"/>
<evidence type="ECO:0000256" key="1">
    <source>
        <dbReference type="ARBA" id="ARBA00010939"/>
    </source>
</evidence>
<dbReference type="EMBL" id="MFGX01000098">
    <property type="protein sequence ID" value="OGF53672.1"/>
    <property type="molecule type" value="Genomic_DNA"/>
</dbReference>
<evidence type="ECO:0000313" key="7">
    <source>
        <dbReference type="EMBL" id="OGF53672.1"/>
    </source>
</evidence>
<dbReference type="Proteomes" id="UP000179157">
    <property type="component" value="Unassembled WGS sequence"/>
</dbReference>
<accession>A0A1F5UR99</accession>
<dbReference type="GO" id="GO:0019843">
    <property type="term" value="F:rRNA binding"/>
    <property type="evidence" value="ECO:0007669"/>
    <property type="project" value="UniProtKB-UniRule"/>
</dbReference>
<dbReference type="Gene3D" id="2.40.50.140">
    <property type="entry name" value="Nucleic acid-binding proteins"/>
    <property type="match status" value="1"/>
</dbReference>
<comment type="subunit">
    <text evidence="4">Component of the 30S ribosomal translation pre-initiation complex which assembles on the 30S ribosome in the order IF-2 and IF-3, IF-1 and N-formylmethionyl-tRNA(fMet); mRNA recruitment can occur at any time during PIC assembly.</text>
</comment>
<comment type="caution">
    <text evidence="7">The sequence shown here is derived from an EMBL/GenBank/DDBJ whole genome shotgun (WGS) entry which is preliminary data.</text>
</comment>
<evidence type="ECO:0000259" key="6">
    <source>
        <dbReference type="PROSITE" id="PS50832"/>
    </source>
</evidence>
<reference evidence="7 8" key="1">
    <citation type="journal article" date="2016" name="Nat. Commun.">
        <title>Thousands of microbial genomes shed light on interconnected biogeochemical processes in an aquifer system.</title>
        <authorList>
            <person name="Anantharaman K."/>
            <person name="Brown C.T."/>
            <person name="Hug L.A."/>
            <person name="Sharon I."/>
            <person name="Castelle C.J."/>
            <person name="Probst A.J."/>
            <person name="Thomas B.C."/>
            <person name="Singh A."/>
            <person name="Wilkins M.J."/>
            <person name="Karaoz U."/>
            <person name="Brodie E.L."/>
            <person name="Williams K.H."/>
            <person name="Hubbard S.S."/>
            <person name="Banfield J.F."/>
        </authorList>
    </citation>
    <scope>NUCLEOTIDE SEQUENCE [LARGE SCALE GENOMIC DNA]</scope>
    <source>
        <strain evidence="8">RBG_16_55_9</strain>
    </source>
</reference>
<dbReference type="FunFam" id="2.40.50.140:FF:000002">
    <property type="entry name" value="Translation initiation factor IF-1"/>
    <property type="match status" value="1"/>
</dbReference>
<gene>
    <name evidence="4" type="primary">infA</name>
    <name evidence="7" type="ORF">A2Z21_01250</name>
</gene>
<dbReference type="GO" id="GO:0043022">
    <property type="term" value="F:ribosome binding"/>
    <property type="evidence" value="ECO:0007669"/>
    <property type="project" value="UniProtKB-UniRule"/>
</dbReference>
<dbReference type="InterPro" id="IPR004368">
    <property type="entry name" value="TIF_IF1"/>
</dbReference>
<comment type="similarity">
    <text evidence="1 4">Belongs to the IF-1 family.</text>
</comment>
<evidence type="ECO:0000256" key="3">
    <source>
        <dbReference type="ARBA" id="ARBA00022917"/>
    </source>
</evidence>
<dbReference type="GO" id="GO:0003743">
    <property type="term" value="F:translation initiation factor activity"/>
    <property type="evidence" value="ECO:0007669"/>
    <property type="project" value="UniProtKB-UniRule"/>
</dbReference>
<keyword evidence="4" id="KW-0699">rRNA-binding</keyword>
<organism evidence="7 8">
    <name type="scientific">Fraserbacteria sp. (strain RBG_16_55_9)</name>
    <dbReference type="NCBI Taxonomy" id="1817864"/>
    <lineage>
        <taxon>Bacteria</taxon>
        <taxon>Candidatus Fraseribacteriota</taxon>
    </lineage>
</organism>
<dbReference type="NCBIfam" id="TIGR00008">
    <property type="entry name" value="infA"/>
    <property type="match status" value="1"/>
</dbReference>
<dbReference type="Pfam" id="PF01176">
    <property type="entry name" value="eIF-1a"/>
    <property type="match status" value="1"/>
</dbReference>
<dbReference type="AlphaFoldDB" id="A0A1F5UR99"/>
<comment type="subcellular location">
    <subcellularLocation>
        <location evidence="4">Cytoplasm</location>
    </subcellularLocation>
</comment>
<dbReference type="HAMAP" id="MF_00075">
    <property type="entry name" value="IF_1"/>
    <property type="match status" value="1"/>
</dbReference>
<dbReference type="GO" id="GO:0005829">
    <property type="term" value="C:cytosol"/>
    <property type="evidence" value="ECO:0007669"/>
    <property type="project" value="TreeGrafter"/>
</dbReference>
<keyword evidence="2 4" id="KW-0396">Initiation factor</keyword>
<dbReference type="PANTHER" id="PTHR33370:SF1">
    <property type="entry name" value="TRANSLATION INITIATION FACTOR IF-1, CHLOROPLASTIC"/>
    <property type="match status" value="1"/>
</dbReference>
<name>A0A1F5UR99_FRAXR</name>
<dbReference type="InterPro" id="IPR012340">
    <property type="entry name" value="NA-bd_OB-fold"/>
</dbReference>